<evidence type="ECO:0000256" key="1">
    <source>
        <dbReference type="SAM" id="MobiDB-lite"/>
    </source>
</evidence>
<protein>
    <submittedName>
        <fullName evidence="2">Uncharacterized protein</fullName>
    </submittedName>
</protein>
<dbReference type="EMBL" id="MN739164">
    <property type="protein sequence ID" value="QHS91824.1"/>
    <property type="molecule type" value="Genomic_DNA"/>
</dbReference>
<organism evidence="2">
    <name type="scientific">viral metagenome</name>
    <dbReference type="NCBI Taxonomy" id="1070528"/>
    <lineage>
        <taxon>unclassified sequences</taxon>
        <taxon>metagenomes</taxon>
        <taxon>organismal metagenomes</taxon>
    </lineage>
</organism>
<feature type="region of interest" description="Disordered" evidence="1">
    <location>
        <begin position="27"/>
        <end position="58"/>
    </location>
</feature>
<reference evidence="2" key="1">
    <citation type="journal article" date="2020" name="Nature">
        <title>Giant virus diversity and host interactions through global metagenomics.</title>
        <authorList>
            <person name="Schulz F."/>
            <person name="Roux S."/>
            <person name="Paez-Espino D."/>
            <person name="Jungbluth S."/>
            <person name="Walsh D.A."/>
            <person name="Denef V.J."/>
            <person name="McMahon K.D."/>
            <person name="Konstantinidis K.T."/>
            <person name="Eloe-Fadrosh E.A."/>
            <person name="Kyrpides N.C."/>
            <person name="Woyke T."/>
        </authorList>
    </citation>
    <scope>NUCLEOTIDE SEQUENCE</scope>
    <source>
        <strain evidence="2">GVMAG-M-3300013006-15</strain>
    </source>
</reference>
<feature type="compositionally biased region" description="Basic residues" evidence="1">
    <location>
        <begin position="124"/>
        <end position="135"/>
    </location>
</feature>
<sequence>MLCCWKKNTEKKTLSKPLLAESKSVTGEPKILTERRSPSVPVQIKTFSPPPPKLDSAYSSLPPLPPPIYVKSELSSVKPEPTLEVIPVLVPFPVEVMPVPAPVPAEDNPVEIKPEQAPIESKPIQKKNLKSTKRI</sequence>
<evidence type="ECO:0000313" key="2">
    <source>
        <dbReference type="EMBL" id="QHS91824.1"/>
    </source>
</evidence>
<proteinExistence type="predicted"/>
<feature type="region of interest" description="Disordered" evidence="1">
    <location>
        <begin position="105"/>
        <end position="135"/>
    </location>
</feature>
<accession>A0A6C0BJD9</accession>
<dbReference type="AlphaFoldDB" id="A0A6C0BJD9"/>
<name>A0A6C0BJD9_9ZZZZ</name>